<comment type="caution">
    <text evidence="1">The sequence shown here is derived from an EMBL/GenBank/DDBJ whole genome shotgun (WGS) entry which is preliminary data.</text>
</comment>
<dbReference type="EMBL" id="QGKV02001507">
    <property type="protein sequence ID" value="KAF3528916.1"/>
    <property type="molecule type" value="Genomic_DNA"/>
</dbReference>
<evidence type="ECO:0000313" key="1">
    <source>
        <dbReference type="EMBL" id="KAF3528916.1"/>
    </source>
</evidence>
<dbReference type="Proteomes" id="UP000266723">
    <property type="component" value="Unassembled WGS sequence"/>
</dbReference>
<organism evidence="1 2">
    <name type="scientific">Brassica cretica</name>
    <name type="common">Mustard</name>
    <dbReference type="NCBI Taxonomy" id="69181"/>
    <lineage>
        <taxon>Eukaryota</taxon>
        <taxon>Viridiplantae</taxon>
        <taxon>Streptophyta</taxon>
        <taxon>Embryophyta</taxon>
        <taxon>Tracheophyta</taxon>
        <taxon>Spermatophyta</taxon>
        <taxon>Magnoliopsida</taxon>
        <taxon>eudicotyledons</taxon>
        <taxon>Gunneridae</taxon>
        <taxon>Pentapetalae</taxon>
        <taxon>rosids</taxon>
        <taxon>malvids</taxon>
        <taxon>Brassicales</taxon>
        <taxon>Brassicaceae</taxon>
        <taxon>Brassiceae</taxon>
        <taxon>Brassica</taxon>
    </lineage>
</organism>
<reference evidence="1 2" key="1">
    <citation type="journal article" date="2020" name="BMC Genomics">
        <title>Intraspecific diversification of the crop wild relative Brassica cretica Lam. using demographic model selection.</title>
        <authorList>
            <person name="Kioukis A."/>
            <person name="Michalopoulou V.A."/>
            <person name="Briers L."/>
            <person name="Pirintsos S."/>
            <person name="Studholme D.J."/>
            <person name="Pavlidis P."/>
            <person name="Sarris P.F."/>
        </authorList>
    </citation>
    <scope>NUCLEOTIDE SEQUENCE [LARGE SCALE GENOMIC DNA]</scope>
    <source>
        <strain evidence="2">cv. PFS-1207/04</strain>
    </source>
</reference>
<protein>
    <submittedName>
        <fullName evidence="1">Uncharacterized protein</fullName>
    </submittedName>
</protein>
<proteinExistence type="predicted"/>
<gene>
    <name evidence="1" type="ORF">DY000_02037858</name>
</gene>
<keyword evidence="2" id="KW-1185">Reference proteome</keyword>
<sequence length="136" mass="15415">MSTGITFSSRRSFNNQTSVLKQHPAFKSASKINESVIPVVVVFDDDRLNRSFLSSSVMYGGPTSCNNTSDIQQECSLSHRIRRLAEEEDSKREMKKLSPVNYGASSEYDYFSSYSESSTHTLWLNYAYVTAELCIR</sequence>
<name>A0ABQ7BA80_BRACR</name>
<evidence type="ECO:0000313" key="2">
    <source>
        <dbReference type="Proteomes" id="UP000266723"/>
    </source>
</evidence>
<accession>A0ABQ7BA80</accession>